<feature type="transmembrane region" description="Helical" evidence="7">
    <location>
        <begin position="220"/>
        <end position="241"/>
    </location>
</feature>
<dbReference type="Pfam" id="PF00528">
    <property type="entry name" value="BPD_transp_1"/>
    <property type="match status" value="1"/>
</dbReference>
<reference evidence="9" key="1">
    <citation type="submission" date="2022-08" db="EMBL/GenBank/DDBJ databases">
        <title>Alicyclobacillus dauci DSM2870, complete genome.</title>
        <authorList>
            <person name="Wang Q."/>
            <person name="Cai R."/>
            <person name="Wang Z."/>
        </authorList>
    </citation>
    <scope>NUCLEOTIDE SEQUENCE</scope>
    <source>
        <strain evidence="9">DSM 28700</strain>
    </source>
</reference>
<feature type="transmembrane region" description="Helical" evidence="7">
    <location>
        <begin position="58"/>
        <end position="80"/>
    </location>
</feature>
<keyword evidence="4 7" id="KW-0812">Transmembrane</keyword>
<proteinExistence type="inferred from homology"/>
<keyword evidence="5 7" id="KW-1133">Transmembrane helix</keyword>
<feature type="domain" description="ABC transmembrane type-1" evidence="8">
    <location>
        <begin position="54"/>
        <end position="241"/>
    </location>
</feature>
<accession>A0ABY6YYN0</accession>
<dbReference type="PANTHER" id="PTHR32243">
    <property type="entry name" value="MALTOSE TRANSPORT SYSTEM PERMEASE-RELATED"/>
    <property type="match status" value="1"/>
</dbReference>
<evidence type="ECO:0000256" key="4">
    <source>
        <dbReference type="ARBA" id="ARBA00022692"/>
    </source>
</evidence>
<keyword evidence="2 7" id="KW-0813">Transport</keyword>
<evidence type="ECO:0000313" key="9">
    <source>
        <dbReference type="EMBL" id="WAH35189.1"/>
    </source>
</evidence>
<evidence type="ECO:0000256" key="6">
    <source>
        <dbReference type="ARBA" id="ARBA00023136"/>
    </source>
</evidence>
<sequence length="256" mass="28390">MIILIIALFPVFWMLISSFKNDVDIQTLPPKIIFTPTTNNYIDIFKNYPFLQDTLNSVYISFGSTILGLILGVPAAYAASKFLMKKYAFLTFIARMAPGNLFLIPWFIIASRWGMTNHVFTIILTHTVITLPVIIWLMISFFDDVSNEVEEAARVDGASRWAVLLKVSLPMAMPGIAVSSVLAFVFSWNYFLFALVLAGFNTTPLTVLAFNFIGEASVDWGGLMAAATLISLPALILVMFIQRWLVRGLTAGAVKG</sequence>
<dbReference type="RefSeq" id="WP_268042167.1">
    <property type="nucleotide sequence ID" value="NZ_CP104064.1"/>
</dbReference>
<feature type="transmembrane region" description="Helical" evidence="7">
    <location>
        <begin position="120"/>
        <end position="142"/>
    </location>
</feature>
<comment type="subcellular location">
    <subcellularLocation>
        <location evidence="1 7">Cell membrane</location>
        <topology evidence="1 7">Multi-pass membrane protein</topology>
    </subcellularLocation>
</comment>
<protein>
    <submittedName>
        <fullName evidence="9">Carbohydrate ABC transporter permease</fullName>
    </submittedName>
</protein>
<dbReference type="CDD" id="cd06261">
    <property type="entry name" value="TM_PBP2"/>
    <property type="match status" value="1"/>
</dbReference>
<keyword evidence="6 7" id="KW-0472">Membrane</keyword>
<dbReference type="SUPFAM" id="SSF161098">
    <property type="entry name" value="MetI-like"/>
    <property type="match status" value="1"/>
</dbReference>
<feature type="transmembrane region" description="Helical" evidence="7">
    <location>
        <begin position="190"/>
        <end position="213"/>
    </location>
</feature>
<dbReference type="PANTHER" id="PTHR32243:SF18">
    <property type="entry name" value="INNER MEMBRANE ABC TRANSPORTER PERMEASE PROTEIN YCJP"/>
    <property type="match status" value="1"/>
</dbReference>
<evidence type="ECO:0000256" key="3">
    <source>
        <dbReference type="ARBA" id="ARBA00022475"/>
    </source>
</evidence>
<dbReference type="EMBL" id="CP104064">
    <property type="protein sequence ID" value="WAH35189.1"/>
    <property type="molecule type" value="Genomic_DNA"/>
</dbReference>
<evidence type="ECO:0000313" key="10">
    <source>
        <dbReference type="Proteomes" id="UP001164803"/>
    </source>
</evidence>
<organism evidence="9 10">
    <name type="scientific">Alicyclobacillus dauci</name>
    <dbReference type="NCBI Taxonomy" id="1475485"/>
    <lineage>
        <taxon>Bacteria</taxon>
        <taxon>Bacillati</taxon>
        <taxon>Bacillota</taxon>
        <taxon>Bacilli</taxon>
        <taxon>Bacillales</taxon>
        <taxon>Alicyclobacillaceae</taxon>
        <taxon>Alicyclobacillus</taxon>
    </lineage>
</organism>
<evidence type="ECO:0000256" key="2">
    <source>
        <dbReference type="ARBA" id="ARBA00022448"/>
    </source>
</evidence>
<feature type="transmembrane region" description="Helical" evidence="7">
    <location>
        <begin position="163"/>
        <end position="184"/>
    </location>
</feature>
<dbReference type="PROSITE" id="PS50928">
    <property type="entry name" value="ABC_TM1"/>
    <property type="match status" value="1"/>
</dbReference>
<gene>
    <name evidence="9" type="ORF">NZD86_12785</name>
</gene>
<dbReference type="Proteomes" id="UP001164803">
    <property type="component" value="Chromosome"/>
</dbReference>
<evidence type="ECO:0000256" key="5">
    <source>
        <dbReference type="ARBA" id="ARBA00022989"/>
    </source>
</evidence>
<keyword evidence="10" id="KW-1185">Reference proteome</keyword>
<feature type="transmembrane region" description="Helical" evidence="7">
    <location>
        <begin position="87"/>
        <end position="108"/>
    </location>
</feature>
<dbReference type="InterPro" id="IPR050901">
    <property type="entry name" value="BP-dep_ABC_trans_perm"/>
</dbReference>
<dbReference type="InterPro" id="IPR000515">
    <property type="entry name" value="MetI-like"/>
</dbReference>
<name>A0ABY6YYN0_9BACL</name>
<keyword evidence="3" id="KW-1003">Cell membrane</keyword>
<evidence type="ECO:0000256" key="1">
    <source>
        <dbReference type="ARBA" id="ARBA00004651"/>
    </source>
</evidence>
<dbReference type="InterPro" id="IPR035906">
    <property type="entry name" value="MetI-like_sf"/>
</dbReference>
<comment type="similarity">
    <text evidence="7">Belongs to the binding-protein-dependent transport system permease family.</text>
</comment>
<dbReference type="Gene3D" id="1.10.3720.10">
    <property type="entry name" value="MetI-like"/>
    <property type="match status" value="1"/>
</dbReference>
<evidence type="ECO:0000256" key="7">
    <source>
        <dbReference type="RuleBase" id="RU363032"/>
    </source>
</evidence>
<evidence type="ECO:0000259" key="8">
    <source>
        <dbReference type="PROSITE" id="PS50928"/>
    </source>
</evidence>